<dbReference type="Proteomes" id="UP000620262">
    <property type="component" value="Unassembled WGS sequence"/>
</dbReference>
<evidence type="ECO:0000313" key="2">
    <source>
        <dbReference type="Proteomes" id="UP000620262"/>
    </source>
</evidence>
<gene>
    <name evidence="1" type="ORF">H4W29_004878</name>
</gene>
<accession>A0ABR9IWS9</accession>
<keyword evidence="2" id="KW-1185">Reference proteome</keyword>
<organism evidence="1 2">
    <name type="scientific">Rhizobium viscosum</name>
    <name type="common">Arthrobacter viscosus</name>
    <dbReference type="NCBI Taxonomy" id="1673"/>
    <lineage>
        <taxon>Bacteria</taxon>
        <taxon>Pseudomonadati</taxon>
        <taxon>Pseudomonadota</taxon>
        <taxon>Alphaproteobacteria</taxon>
        <taxon>Hyphomicrobiales</taxon>
        <taxon>Rhizobiaceae</taxon>
        <taxon>Rhizobium/Agrobacterium group</taxon>
        <taxon>Rhizobium</taxon>
    </lineage>
</organism>
<reference evidence="1 2" key="1">
    <citation type="submission" date="2020-10" db="EMBL/GenBank/DDBJ databases">
        <title>Sequencing the genomes of 1000 actinobacteria strains.</title>
        <authorList>
            <person name="Klenk H.-P."/>
        </authorList>
    </citation>
    <scope>NUCLEOTIDE SEQUENCE [LARGE SCALE GENOMIC DNA]</scope>
    <source>
        <strain evidence="1 2">DSM 7307</strain>
    </source>
</reference>
<sequence length="72" mass="7798">MTAVQLYLLRKELAGIEAELLDGRGAAFEPGKIGTAAARCTVATVQTTRIVRHQVDIETRLGRLRQARAAPP</sequence>
<comment type="caution">
    <text evidence="1">The sequence shown here is derived from an EMBL/GenBank/DDBJ whole genome shotgun (WGS) entry which is preliminary data.</text>
</comment>
<evidence type="ECO:0000313" key="1">
    <source>
        <dbReference type="EMBL" id="MBE1507633.1"/>
    </source>
</evidence>
<proteinExistence type="predicted"/>
<protein>
    <submittedName>
        <fullName evidence="1">Uncharacterized protein</fullName>
    </submittedName>
</protein>
<dbReference type="EMBL" id="JADBEC010000002">
    <property type="protein sequence ID" value="MBE1507633.1"/>
    <property type="molecule type" value="Genomic_DNA"/>
</dbReference>
<name>A0ABR9IWS9_RHIVS</name>